<dbReference type="HOGENOM" id="CLU_1787506_0_0_1"/>
<reference evidence="1 2" key="1">
    <citation type="journal article" date="2012" name="BMC Genomics">
        <title>Comparative genomics of the white-rot fungi, Phanerochaete carnosa and P. chrysosporium, to elucidate the genetic basis of the distinct wood types they colonize.</title>
        <authorList>
            <person name="Suzuki H."/>
            <person name="MacDonald J."/>
            <person name="Syed K."/>
            <person name="Salamov A."/>
            <person name="Hori C."/>
            <person name="Aerts A."/>
            <person name="Henrissat B."/>
            <person name="Wiebenga A."/>
            <person name="vanKuyk P.A."/>
            <person name="Barry K."/>
            <person name="Lindquist E."/>
            <person name="LaButti K."/>
            <person name="Lapidus A."/>
            <person name="Lucas S."/>
            <person name="Coutinho P."/>
            <person name="Gong Y."/>
            <person name="Samejima M."/>
            <person name="Mahadevan R."/>
            <person name="Abou-Zaid M."/>
            <person name="de Vries R.P."/>
            <person name="Igarashi K."/>
            <person name="Yadav J.S."/>
            <person name="Grigoriev I.V."/>
            <person name="Master E.R."/>
        </authorList>
    </citation>
    <scope>NUCLEOTIDE SEQUENCE [LARGE SCALE GENOMIC DNA]</scope>
    <source>
        <strain evidence="1 2">HHB-10118-sp</strain>
    </source>
</reference>
<evidence type="ECO:0000313" key="2">
    <source>
        <dbReference type="Proteomes" id="UP000008370"/>
    </source>
</evidence>
<sequence>MSSPTYSVTSPPPPALGATGTAPRIIDYRSSCALFPPRIAIAKSFLVCILVPCAPLSPTLDLVALAIFLISHVPLCSSSPDQGPATPQGCLQTVGIPRVRRTPKHLPSANLDGFVHSVRARFTTPTAMRRHPTLLGYAAYVLHDI</sequence>
<proteinExistence type="predicted"/>
<dbReference type="KEGG" id="pco:PHACADRAFT_210893"/>
<organism evidence="1 2">
    <name type="scientific">Phanerochaete carnosa (strain HHB-10118-sp)</name>
    <name type="common">White-rot fungus</name>
    <name type="synonym">Peniophora carnosa</name>
    <dbReference type="NCBI Taxonomy" id="650164"/>
    <lineage>
        <taxon>Eukaryota</taxon>
        <taxon>Fungi</taxon>
        <taxon>Dikarya</taxon>
        <taxon>Basidiomycota</taxon>
        <taxon>Agaricomycotina</taxon>
        <taxon>Agaricomycetes</taxon>
        <taxon>Polyporales</taxon>
        <taxon>Phanerochaetaceae</taxon>
        <taxon>Phanerochaete</taxon>
    </lineage>
</organism>
<dbReference type="AlphaFoldDB" id="K5UTC2"/>
<accession>K5UTC2</accession>
<dbReference type="EMBL" id="JH930474">
    <property type="protein sequence ID" value="EKM53201.1"/>
    <property type="molecule type" value="Genomic_DNA"/>
</dbReference>
<dbReference type="Proteomes" id="UP000008370">
    <property type="component" value="Unassembled WGS sequence"/>
</dbReference>
<name>K5UTC2_PHACS</name>
<dbReference type="InParanoid" id="K5UTC2"/>
<evidence type="ECO:0000313" key="1">
    <source>
        <dbReference type="EMBL" id="EKM53201.1"/>
    </source>
</evidence>
<dbReference type="GeneID" id="18913040"/>
<keyword evidence="2" id="KW-1185">Reference proteome</keyword>
<gene>
    <name evidence="1" type="ORF">PHACADRAFT_210893</name>
</gene>
<protein>
    <submittedName>
        <fullName evidence="1">Uncharacterized protein</fullName>
    </submittedName>
</protein>
<dbReference type="RefSeq" id="XP_007397895.1">
    <property type="nucleotide sequence ID" value="XM_007397833.1"/>
</dbReference>